<protein>
    <submittedName>
        <fullName evidence="9">DMT family transporter</fullName>
    </submittedName>
</protein>
<keyword evidence="6 8" id="KW-0472">Membrane</keyword>
<dbReference type="Pfam" id="PF00893">
    <property type="entry name" value="Multi_Drug_Res"/>
    <property type="match status" value="1"/>
</dbReference>
<comment type="subcellular location">
    <subcellularLocation>
        <location evidence="1 7">Cell membrane</location>
        <topology evidence="1 7">Multi-pass membrane protein</topology>
    </subcellularLocation>
</comment>
<dbReference type="PANTHER" id="PTHR30561">
    <property type="entry name" value="SMR FAMILY PROTON-DEPENDENT DRUG EFFLUX TRANSPORTER SUGE"/>
    <property type="match status" value="1"/>
</dbReference>
<dbReference type="PANTHER" id="PTHR30561:SF1">
    <property type="entry name" value="MULTIDRUG TRANSPORTER EMRE"/>
    <property type="match status" value="1"/>
</dbReference>
<evidence type="ECO:0000313" key="10">
    <source>
        <dbReference type="Proteomes" id="UP001597520"/>
    </source>
</evidence>
<evidence type="ECO:0000313" key="9">
    <source>
        <dbReference type="EMBL" id="MFD2705703.1"/>
    </source>
</evidence>
<evidence type="ECO:0000256" key="6">
    <source>
        <dbReference type="ARBA" id="ARBA00023136"/>
    </source>
</evidence>
<keyword evidence="3" id="KW-1003">Cell membrane</keyword>
<evidence type="ECO:0000256" key="5">
    <source>
        <dbReference type="ARBA" id="ARBA00022989"/>
    </source>
</evidence>
<evidence type="ECO:0000256" key="8">
    <source>
        <dbReference type="SAM" id="Phobius"/>
    </source>
</evidence>
<dbReference type="Proteomes" id="UP001597520">
    <property type="component" value="Unassembled WGS sequence"/>
</dbReference>
<dbReference type="InterPro" id="IPR045324">
    <property type="entry name" value="Small_multidrug_res"/>
</dbReference>
<dbReference type="InterPro" id="IPR000390">
    <property type="entry name" value="Small_drug/metabolite_transptr"/>
</dbReference>
<comment type="similarity">
    <text evidence="7">Belongs to the drug/metabolite transporter (DMT) superfamily. Small multidrug resistance (SMR) (TC 2.A.7.1) family.</text>
</comment>
<evidence type="ECO:0000256" key="1">
    <source>
        <dbReference type="ARBA" id="ARBA00004651"/>
    </source>
</evidence>
<feature type="transmembrane region" description="Helical" evidence="8">
    <location>
        <begin position="59"/>
        <end position="79"/>
    </location>
</feature>
<evidence type="ECO:0000256" key="2">
    <source>
        <dbReference type="ARBA" id="ARBA00022448"/>
    </source>
</evidence>
<evidence type="ECO:0000256" key="4">
    <source>
        <dbReference type="ARBA" id="ARBA00022692"/>
    </source>
</evidence>
<feature type="transmembrane region" description="Helical" evidence="8">
    <location>
        <begin position="30"/>
        <end position="47"/>
    </location>
</feature>
<dbReference type="InterPro" id="IPR037185">
    <property type="entry name" value="EmrE-like"/>
</dbReference>
<keyword evidence="10" id="KW-1185">Reference proteome</keyword>
<keyword evidence="4 7" id="KW-0812">Transmembrane</keyword>
<sequence>MGYVFLTLSLIFAVIGNVSVKLSDGFRRRLPSVLIFVFYIFCIYFLTLSVQNIEISTAYAIWSGVTIAATTLLGIVFFQESADKRKLSSIACIILGVLLLHIPH</sequence>
<gene>
    <name evidence="9" type="ORF">ACFSUB_09490</name>
</gene>
<evidence type="ECO:0000256" key="7">
    <source>
        <dbReference type="RuleBase" id="RU003942"/>
    </source>
</evidence>
<proteinExistence type="inferred from homology"/>
<organism evidence="9 10">
    <name type="scientific">Salibacterium lacus</name>
    <dbReference type="NCBI Taxonomy" id="1898109"/>
    <lineage>
        <taxon>Bacteria</taxon>
        <taxon>Bacillati</taxon>
        <taxon>Bacillota</taxon>
        <taxon>Bacilli</taxon>
        <taxon>Bacillales</taxon>
        <taxon>Bacillaceae</taxon>
    </lineage>
</organism>
<reference evidence="10" key="1">
    <citation type="journal article" date="2019" name="Int. J. Syst. Evol. Microbiol.">
        <title>The Global Catalogue of Microorganisms (GCM) 10K type strain sequencing project: providing services to taxonomists for standard genome sequencing and annotation.</title>
        <authorList>
            <consortium name="The Broad Institute Genomics Platform"/>
            <consortium name="The Broad Institute Genome Sequencing Center for Infectious Disease"/>
            <person name="Wu L."/>
            <person name="Ma J."/>
        </authorList>
    </citation>
    <scope>NUCLEOTIDE SEQUENCE [LARGE SCALE GENOMIC DNA]</scope>
    <source>
        <strain evidence="10">KCTC 33792</strain>
    </source>
</reference>
<comment type="caution">
    <text evidence="9">The sequence shown here is derived from an EMBL/GenBank/DDBJ whole genome shotgun (WGS) entry which is preliminary data.</text>
</comment>
<dbReference type="RefSeq" id="WP_380712946.1">
    <property type="nucleotide sequence ID" value="NZ_JBHUML010000002.1"/>
</dbReference>
<keyword evidence="2" id="KW-0813">Transport</keyword>
<keyword evidence="5 8" id="KW-1133">Transmembrane helix</keyword>
<dbReference type="SUPFAM" id="SSF103481">
    <property type="entry name" value="Multidrug resistance efflux transporter EmrE"/>
    <property type="match status" value="1"/>
</dbReference>
<name>A0ABW5T2E9_9BACI</name>
<evidence type="ECO:0000256" key="3">
    <source>
        <dbReference type="ARBA" id="ARBA00022475"/>
    </source>
</evidence>
<dbReference type="Gene3D" id="1.10.3730.20">
    <property type="match status" value="1"/>
</dbReference>
<dbReference type="EMBL" id="JBHUML010000002">
    <property type="protein sequence ID" value="MFD2705703.1"/>
    <property type="molecule type" value="Genomic_DNA"/>
</dbReference>
<accession>A0ABW5T2E9</accession>